<accession>E3FNF6</accession>
<protein>
    <submittedName>
        <fullName evidence="1">Uncharacterized protein</fullName>
    </submittedName>
</protein>
<dbReference type="HOGENOM" id="CLU_1539112_0_0_7"/>
<proteinExistence type="predicted"/>
<dbReference type="EMBL" id="CP002271">
    <property type="protein sequence ID" value="ADO75629.1"/>
    <property type="molecule type" value="Genomic_DNA"/>
</dbReference>
<dbReference type="Proteomes" id="UP000001351">
    <property type="component" value="Chromosome"/>
</dbReference>
<gene>
    <name evidence="1" type="ordered locus">STAUR_7874</name>
</gene>
<sequence>MPSSSRLIAHIPRMAPGIVRPNQCFFAAHDLGEVRAASAARSTGRLHGLENARPRRMSLRSVVAVLPRESMGGFRDAGRCGAASSAAAQGPHAEDRVSEIHRTRAPGSSLIRQFTCGMPVYVTDPLRVPIEITGKPLDFTETKVGLPVFHVRVASMFAELVPEDVQLVPVNIVV</sequence>
<organism evidence="1 2">
    <name type="scientific">Stigmatella aurantiaca (strain DW4/3-1)</name>
    <dbReference type="NCBI Taxonomy" id="378806"/>
    <lineage>
        <taxon>Bacteria</taxon>
        <taxon>Pseudomonadati</taxon>
        <taxon>Myxococcota</taxon>
        <taxon>Myxococcia</taxon>
        <taxon>Myxococcales</taxon>
        <taxon>Cystobacterineae</taxon>
        <taxon>Archangiaceae</taxon>
        <taxon>Stigmatella</taxon>
    </lineage>
</organism>
<reference evidence="1 2" key="1">
    <citation type="journal article" date="2011" name="Mol. Biol. Evol.">
        <title>Comparative genomic analysis of fruiting body formation in Myxococcales.</title>
        <authorList>
            <person name="Huntley S."/>
            <person name="Hamann N."/>
            <person name="Wegener-Feldbrugge S."/>
            <person name="Treuner-Lange A."/>
            <person name="Kube M."/>
            <person name="Reinhardt R."/>
            <person name="Klages S."/>
            <person name="Muller R."/>
            <person name="Ronning C.M."/>
            <person name="Nierman W.C."/>
            <person name="Sogaard-Andersen L."/>
        </authorList>
    </citation>
    <scope>NUCLEOTIDE SEQUENCE [LARGE SCALE GENOMIC DNA]</scope>
    <source>
        <strain evidence="1 2">DW4/3-1</strain>
    </source>
</reference>
<dbReference type="AlphaFoldDB" id="E3FNF6"/>
<evidence type="ECO:0000313" key="1">
    <source>
        <dbReference type="EMBL" id="ADO75629.1"/>
    </source>
</evidence>
<dbReference type="STRING" id="378806.STAUR_7874"/>
<name>E3FNF6_STIAD</name>
<keyword evidence="2" id="KW-1185">Reference proteome</keyword>
<dbReference type="KEGG" id="sur:STAUR_7874"/>
<evidence type="ECO:0000313" key="2">
    <source>
        <dbReference type="Proteomes" id="UP000001351"/>
    </source>
</evidence>